<dbReference type="PROSITE" id="PS51698">
    <property type="entry name" value="U_BOX"/>
    <property type="match status" value="1"/>
</dbReference>
<name>A0A5J4WYS3_9EUKA</name>
<dbReference type="Proteomes" id="UP000324800">
    <property type="component" value="Unassembled WGS sequence"/>
</dbReference>
<dbReference type="InterPro" id="IPR013083">
    <property type="entry name" value="Znf_RING/FYVE/PHD"/>
</dbReference>
<dbReference type="InterPro" id="IPR003613">
    <property type="entry name" value="Ubox_domain"/>
</dbReference>
<dbReference type="GO" id="GO:0016567">
    <property type="term" value="P:protein ubiquitination"/>
    <property type="evidence" value="ECO:0007669"/>
    <property type="project" value="InterPro"/>
</dbReference>
<dbReference type="AlphaFoldDB" id="A0A5J4WYS3"/>
<reference evidence="2 3" key="1">
    <citation type="submission" date="2019-03" db="EMBL/GenBank/DDBJ databases">
        <title>Single cell metagenomics reveals metabolic interactions within the superorganism composed of flagellate Streblomastix strix and complex community of Bacteroidetes bacteria on its surface.</title>
        <authorList>
            <person name="Treitli S.C."/>
            <person name="Kolisko M."/>
            <person name="Husnik F."/>
            <person name="Keeling P."/>
            <person name="Hampl V."/>
        </authorList>
    </citation>
    <scope>NUCLEOTIDE SEQUENCE [LARGE SCALE GENOMIC DNA]</scope>
    <source>
        <strain evidence="2">ST1C</strain>
    </source>
</reference>
<comment type="caution">
    <text evidence="2">The sequence shown here is derived from an EMBL/GenBank/DDBJ whole genome shotgun (WGS) entry which is preliminary data.</text>
</comment>
<evidence type="ECO:0000313" key="2">
    <source>
        <dbReference type="EMBL" id="KAA6399359.1"/>
    </source>
</evidence>
<evidence type="ECO:0000313" key="3">
    <source>
        <dbReference type="Proteomes" id="UP000324800"/>
    </source>
</evidence>
<gene>
    <name evidence="2" type="ORF">EZS28_005112</name>
</gene>
<dbReference type="PANTHER" id="PTHR46573">
    <property type="entry name" value="WD REPEAT, SAM AND U-BOX DOMAIN-CONTAINING PROTEIN 1"/>
    <property type="match status" value="1"/>
</dbReference>
<protein>
    <recommendedName>
        <fullName evidence="1">U-box domain-containing protein</fullName>
    </recommendedName>
</protein>
<evidence type="ECO:0000259" key="1">
    <source>
        <dbReference type="PROSITE" id="PS51698"/>
    </source>
</evidence>
<proteinExistence type="predicted"/>
<dbReference type="GO" id="GO:0004842">
    <property type="term" value="F:ubiquitin-protein transferase activity"/>
    <property type="evidence" value="ECO:0007669"/>
    <property type="project" value="InterPro"/>
</dbReference>
<dbReference type="EMBL" id="SNRW01000769">
    <property type="protein sequence ID" value="KAA6399359.1"/>
    <property type="molecule type" value="Genomic_DNA"/>
</dbReference>
<organism evidence="2 3">
    <name type="scientific">Streblomastix strix</name>
    <dbReference type="NCBI Taxonomy" id="222440"/>
    <lineage>
        <taxon>Eukaryota</taxon>
        <taxon>Metamonada</taxon>
        <taxon>Preaxostyla</taxon>
        <taxon>Oxymonadida</taxon>
        <taxon>Streblomastigidae</taxon>
        <taxon>Streblomastix</taxon>
    </lineage>
</organism>
<dbReference type="CDD" id="cd16655">
    <property type="entry name" value="RING-Ubox_WDSUB1-like"/>
    <property type="match status" value="1"/>
</dbReference>
<sequence length="142" mass="16698">MFSQQFGVLPIPSSYHQQQEQQYHPNIDPIDNSVGPIQIDSDEQQELVLEQQPALRDLNDLLTYEEECTEGFICPITQELMTDPVLAEDGVYYEREAIVEWMKKKKQSPVTREIMTGKFFPDEALKKRIEQYRKLHPERANR</sequence>
<dbReference type="Gene3D" id="3.30.40.10">
    <property type="entry name" value="Zinc/RING finger domain, C3HC4 (zinc finger)"/>
    <property type="match status" value="1"/>
</dbReference>
<dbReference type="OrthoDB" id="10064100at2759"/>
<accession>A0A5J4WYS3</accession>
<feature type="domain" description="U-box" evidence="1">
    <location>
        <begin position="67"/>
        <end position="139"/>
    </location>
</feature>
<dbReference type="PANTHER" id="PTHR46573:SF1">
    <property type="entry name" value="WD REPEAT, SAM AND U-BOX DOMAIN-CONTAINING PROTEIN 1"/>
    <property type="match status" value="1"/>
</dbReference>
<dbReference type="InterPro" id="IPR052085">
    <property type="entry name" value="WD-SAM-U-box"/>
</dbReference>
<dbReference type="SUPFAM" id="SSF57850">
    <property type="entry name" value="RING/U-box"/>
    <property type="match status" value="1"/>
</dbReference>
<dbReference type="Pfam" id="PF04564">
    <property type="entry name" value="U-box"/>
    <property type="match status" value="1"/>
</dbReference>
<dbReference type="SMART" id="SM00504">
    <property type="entry name" value="Ubox"/>
    <property type="match status" value="1"/>
</dbReference>